<name>A0A5J6SIN8_9BACI</name>
<dbReference type="KEGG" id="psyo:PB01_02030"/>
<dbReference type="RefSeq" id="WP_151698623.1">
    <property type="nucleotide sequence ID" value="NZ_CP031223.1"/>
</dbReference>
<protein>
    <submittedName>
        <fullName evidence="1">Uncharacterized protein</fullName>
    </submittedName>
</protein>
<accession>A0A5J6SIN8</accession>
<evidence type="ECO:0000313" key="2">
    <source>
        <dbReference type="Proteomes" id="UP000325517"/>
    </source>
</evidence>
<dbReference type="OrthoDB" id="2452307at2"/>
<evidence type="ECO:0000313" key="1">
    <source>
        <dbReference type="EMBL" id="QFF97678.1"/>
    </source>
</evidence>
<dbReference type="AlphaFoldDB" id="A0A5J6SIN8"/>
<keyword evidence="2" id="KW-1185">Reference proteome</keyword>
<gene>
    <name evidence="1" type="ORF">PB01_02030</name>
</gene>
<sequence>MNKVEFKQHFDIGYSEMIFKANNDETIVCIKNTYSVPSSMISSYIIHISGTLFEETRWAFFFKDLIETRTDIRENVQIALDRYEVDPEDFDEEAFIQHLIDEATEKILETDLNTTLNEMEVY</sequence>
<proteinExistence type="predicted"/>
<dbReference type="Proteomes" id="UP000325517">
    <property type="component" value="Chromosome"/>
</dbReference>
<organism evidence="1 2">
    <name type="scientific">Psychrobacillus glaciei</name>
    <dbReference type="NCBI Taxonomy" id="2283160"/>
    <lineage>
        <taxon>Bacteria</taxon>
        <taxon>Bacillati</taxon>
        <taxon>Bacillota</taxon>
        <taxon>Bacilli</taxon>
        <taxon>Bacillales</taxon>
        <taxon>Bacillaceae</taxon>
        <taxon>Psychrobacillus</taxon>
    </lineage>
</organism>
<dbReference type="EMBL" id="CP031223">
    <property type="protein sequence ID" value="QFF97678.1"/>
    <property type="molecule type" value="Genomic_DNA"/>
</dbReference>
<reference evidence="1 2" key="1">
    <citation type="submission" date="2018-07" db="EMBL/GenBank/DDBJ databases">
        <title>Complete genome sequence of Psychrobacillus sp. PB01, isolated from iceberg, and comparative genome analysis of Psychrobacillus strains.</title>
        <authorList>
            <person name="Lee P.C."/>
        </authorList>
    </citation>
    <scope>NUCLEOTIDE SEQUENCE [LARGE SCALE GENOMIC DNA]</scope>
    <source>
        <strain evidence="1 2">PB01</strain>
    </source>
</reference>